<proteinExistence type="predicted"/>
<organism evidence="1 2">
    <name type="scientific">Dorea formicigenerans</name>
    <dbReference type="NCBI Taxonomy" id="39486"/>
    <lineage>
        <taxon>Bacteria</taxon>
        <taxon>Bacillati</taxon>
        <taxon>Bacillota</taxon>
        <taxon>Clostridia</taxon>
        <taxon>Lachnospirales</taxon>
        <taxon>Lachnospiraceae</taxon>
        <taxon>Dorea</taxon>
    </lineage>
</organism>
<evidence type="ECO:0000313" key="1">
    <source>
        <dbReference type="EMBL" id="RGZ99845.1"/>
    </source>
</evidence>
<dbReference type="Proteomes" id="UP000284962">
    <property type="component" value="Unassembled WGS sequence"/>
</dbReference>
<evidence type="ECO:0000313" key="2">
    <source>
        <dbReference type="Proteomes" id="UP000284962"/>
    </source>
</evidence>
<name>A0A413QKH7_9FIRM</name>
<comment type="caution">
    <text evidence="1">The sequence shown here is derived from an EMBL/GenBank/DDBJ whole genome shotgun (WGS) entry which is preliminary data.</text>
</comment>
<dbReference type="AlphaFoldDB" id="A0A413QKH7"/>
<sequence length="92" mass="10819">MSVVRMVYPEELLLQLERAIEVCPECAGNYLQDKKSYDMLKEVLYPVLVVRNKILDLSSNNTNRRIQTVELDMRAEKLIFECIAKQNDLLNW</sequence>
<reference evidence="1 2" key="1">
    <citation type="submission" date="2018-08" db="EMBL/GenBank/DDBJ databases">
        <title>A genome reference for cultivated species of the human gut microbiota.</title>
        <authorList>
            <person name="Zou Y."/>
            <person name="Xue W."/>
            <person name="Luo G."/>
        </authorList>
    </citation>
    <scope>NUCLEOTIDE SEQUENCE [LARGE SCALE GENOMIC DNA]</scope>
    <source>
        <strain evidence="1 2">AM46-16</strain>
    </source>
</reference>
<dbReference type="EMBL" id="QSEW01000007">
    <property type="protein sequence ID" value="RGZ99845.1"/>
    <property type="molecule type" value="Genomic_DNA"/>
</dbReference>
<accession>A0A413QKH7</accession>
<protein>
    <submittedName>
        <fullName evidence="1">Uncharacterized protein</fullName>
    </submittedName>
</protein>
<gene>
    <name evidence="1" type="ORF">DW957_08240</name>
</gene>